<dbReference type="InterPro" id="IPR002355">
    <property type="entry name" value="Cu_oxidase_Cu_BS"/>
</dbReference>
<dbReference type="SUPFAM" id="SSF49503">
    <property type="entry name" value="Cupredoxins"/>
    <property type="match status" value="5"/>
</dbReference>
<dbReference type="Pfam" id="PF07732">
    <property type="entry name" value="Cu-oxidase_3"/>
    <property type="match status" value="3"/>
</dbReference>
<evidence type="ECO:0000259" key="4">
    <source>
        <dbReference type="Pfam" id="PF07731"/>
    </source>
</evidence>
<dbReference type="PANTHER" id="PTHR11709:SF504">
    <property type="entry name" value="PLASTOCYANIN-LIKE DOMAIN-CONTAINING PROTEIN"/>
    <property type="match status" value="1"/>
</dbReference>
<evidence type="ECO:0000256" key="1">
    <source>
        <dbReference type="ARBA" id="ARBA00010609"/>
    </source>
</evidence>
<evidence type="ECO:0000256" key="2">
    <source>
        <dbReference type="ARBA" id="ARBA00022723"/>
    </source>
</evidence>
<keyword evidence="2" id="KW-0479">Metal-binding</keyword>
<organism evidence="6 7">
    <name type="scientific">Mya arenaria</name>
    <name type="common">Soft-shell clam</name>
    <dbReference type="NCBI Taxonomy" id="6604"/>
    <lineage>
        <taxon>Eukaryota</taxon>
        <taxon>Metazoa</taxon>
        <taxon>Spiralia</taxon>
        <taxon>Lophotrochozoa</taxon>
        <taxon>Mollusca</taxon>
        <taxon>Bivalvia</taxon>
        <taxon>Autobranchia</taxon>
        <taxon>Heteroconchia</taxon>
        <taxon>Euheterodonta</taxon>
        <taxon>Imparidentia</taxon>
        <taxon>Neoheterodontei</taxon>
        <taxon>Myida</taxon>
        <taxon>Myoidea</taxon>
        <taxon>Myidae</taxon>
        <taxon>Mya</taxon>
    </lineage>
</organism>
<feature type="domain" description="Plastocyanin-like" evidence="5">
    <location>
        <begin position="41"/>
        <end position="112"/>
    </location>
</feature>
<dbReference type="Proteomes" id="UP001164746">
    <property type="component" value="Chromosome 2"/>
</dbReference>
<feature type="domain" description="Plastocyanin-like" evidence="5">
    <location>
        <begin position="224"/>
        <end position="285"/>
    </location>
</feature>
<dbReference type="Gene3D" id="2.60.40.420">
    <property type="entry name" value="Cupredoxins - blue copper proteins"/>
    <property type="match status" value="5"/>
</dbReference>
<evidence type="ECO:0000259" key="5">
    <source>
        <dbReference type="Pfam" id="PF07732"/>
    </source>
</evidence>
<sequence>HIKKTLETKANRIGSKYSKFVFRLYTDGNYTQEIKSPASQGYVGPLLRGEVGEVIRVRFRNDIHIPVSVHPHGVRYTKVNEGALYADGTNATSKVDDGVSPGSEYTYVWELTSDFAPRDDDPRMLSAAGSRNDVDSEHVLYFDSILEGNSWLVAENLKRCVDPDECKRLYESGDEKESEKYFAKTYNGKPMIGGTYRKSRFNEYTSTAFNTHASKSTHERHLGLLGPVIRAEVGDTVNVTLRNLTPYPVSIAFQGVSVSMSMNGFCMYQARVNSGGLGFYTFTVPWGVGPGDDDPPCLTYIYYSDVNMERDVNSGLVAINGFSYGNLEGLSLCRYENVVWHVLSFGSTESLHVVTFNGNNVVIDGRSRDSHVIISGQAFNAFMKPDNDGTWSLHCHNSVEYNAGMTALYHVEACGSPNPPPFLERTGRTRRNMHILVQKDGQFVGSIYTKAFYREFTDETFASEKQRTADEVHLGIQGPMIKAEVGDVVEVVFKNMASRPYSIHAQGLRYNSSYEGMAYADGQPVTSGDGVTPGATFTYRWEVPFTAAPSGNGPNCVNFLYYSAVNLDKDIFSGLAGTIVVCRKGILNDDGSRSDSIEKEFSLLFVGYYETHSWYLSQNIQENCPGADTTTKEFLKSNIYASVNGYIFNNVKGLTMQSGDNVAWYISALGKEGDTHTVHFHGQTYIYRTDQTHEGDVIEVFPGTYETVEMYASNPGTWLIHCHVGLHMVDGMIATYTVE</sequence>
<comment type="similarity">
    <text evidence="1">Belongs to the multicopper oxidase family.</text>
</comment>
<dbReference type="InterPro" id="IPR011707">
    <property type="entry name" value="Cu-oxidase-like_N"/>
</dbReference>
<protein>
    <submittedName>
        <fullName evidence="6">HEPHL-like protein</fullName>
    </submittedName>
</protein>
<keyword evidence="3" id="KW-0560">Oxidoreductase</keyword>
<feature type="domain" description="Plastocyanin-like" evidence="4">
    <location>
        <begin position="639"/>
        <end position="738"/>
    </location>
</feature>
<gene>
    <name evidence="6" type="ORF">MAR_028382</name>
</gene>
<keyword evidence="7" id="KW-1185">Reference proteome</keyword>
<proteinExistence type="inferred from homology"/>
<evidence type="ECO:0000313" key="6">
    <source>
        <dbReference type="EMBL" id="WAQ95692.1"/>
    </source>
</evidence>
<accession>A0ABY7DDG2</accession>
<dbReference type="PROSITE" id="PS00080">
    <property type="entry name" value="MULTICOPPER_OXIDASE2"/>
    <property type="match status" value="1"/>
</dbReference>
<dbReference type="PROSITE" id="PS00079">
    <property type="entry name" value="MULTICOPPER_OXIDASE1"/>
    <property type="match status" value="2"/>
</dbReference>
<dbReference type="PANTHER" id="PTHR11709">
    <property type="entry name" value="MULTI-COPPER OXIDASE"/>
    <property type="match status" value="1"/>
</dbReference>
<reference evidence="6" key="1">
    <citation type="submission" date="2022-11" db="EMBL/GenBank/DDBJ databases">
        <title>Centuries of genome instability and evolution in soft-shell clam transmissible cancer (bioRxiv).</title>
        <authorList>
            <person name="Hart S.F.M."/>
            <person name="Yonemitsu M.A."/>
            <person name="Giersch R.M."/>
            <person name="Beal B.F."/>
            <person name="Arriagada G."/>
            <person name="Davis B.W."/>
            <person name="Ostrander E.A."/>
            <person name="Goff S.P."/>
            <person name="Metzger M.J."/>
        </authorList>
    </citation>
    <scope>NUCLEOTIDE SEQUENCE</scope>
    <source>
        <strain evidence="6">MELC-2E11</strain>
        <tissue evidence="6">Siphon/mantle</tissue>
    </source>
</reference>
<dbReference type="Pfam" id="PF07731">
    <property type="entry name" value="Cu-oxidase_2"/>
    <property type="match status" value="1"/>
</dbReference>
<feature type="domain" description="Plastocyanin-like" evidence="5">
    <location>
        <begin position="475"/>
        <end position="581"/>
    </location>
</feature>
<name>A0ABY7DDG2_MYAAR</name>
<feature type="non-terminal residue" evidence="6">
    <location>
        <position position="1"/>
    </location>
</feature>
<dbReference type="EMBL" id="CP111013">
    <property type="protein sequence ID" value="WAQ95692.1"/>
    <property type="molecule type" value="Genomic_DNA"/>
</dbReference>
<dbReference type="InterPro" id="IPR011706">
    <property type="entry name" value="Cu-oxidase_C"/>
</dbReference>
<evidence type="ECO:0000313" key="7">
    <source>
        <dbReference type="Proteomes" id="UP001164746"/>
    </source>
</evidence>
<dbReference type="InterPro" id="IPR045087">
    <property type="entry name" value="Cu-oxidase_fam"/>
</dbReference>
<dbReference type="InterPro" id="IPR008972">
    <property type="entry name" value="Cupredoxin"/>
</dbReference>
<evidence type="ECO:0000256" key="3">
    <source>
        <dbReference type="ARBA" id="ARBA00023002"/>
    </source>
</evidence>
<dbReference type="InterPro" id="IPR033138">
    <property type="entry name" value="Cu_oxidase_CS"/>
</dbReference>